<gene>
    <name evidence="4" type="ORF">E1757_19475</name>
</gene>
<dbReference type="AlphaFoldDB" id="A0A4V2ZT67"/>
<organism evidence="4 5">
    <name type="scientific">Paenibacillus piri</name>
    <dbReference type="NCBI Taxonomy" id="2547395"/>
    <lineage>
        <taxon>Bacteria</taxon>
        <taxon>Bacillati</taxon>
        <taxon>Bacillota</taxon>
        <taxon>Bacilli</taxon>
        <taxon>Bacillales</taxon>
        <taxon>Paenibacillaceae</taxon>
        <taxon>Paenibacillus</taxon>
    </lineage>
</organism>
<reference evidence="4 5" key="1">
    <citation type="submission" date="2019-03" db="EMBL/GenBank/DDBJ databases">
        <title>This is whole genome sequence of Paenibacillus sp MS74 strain.</title>
        <authorList>
            <person name="Trinh H.N."/>
        </authorList>
    </citation>
    <scope>NUCLEOTIDE SEQUENCE [LARGE SCALE GENOMIC DNA]</scope>
    <source>
        <strain evidence="4 5">MS74</strain>
    </source>
</reference>
<feature type="region of interest" description="Disordered" evidence="2">
    <location>
        <begin position="22"/>
        <end position="43"/>
    </location>
</feature>
<dbReference type="RefSeq" id="WP_133231138.1">
    <property type="nucleotide sequence ID" value="NZ_SMRT01000009.1"/>
</dbReference>
<name>A0A4V2ZT67_9BACL</name>
<comment type="caution">
    <text evidence="4">The sequence shown here is derived from an EMBL/GenBank/DDBJ whole genome shotgun (WGS) entry which is preliminary data.</text>
</comment>
<evidence type="ECO:0008006" key="6">
    <source>
        <dbReference type="Google" id="ProtNLM"/>
    </source>
</evidence>
<dbReference type="InterPro" id="IPR037873">
    <property type="entry name" value="BamE-like"/>
</dbReference>
<dbReference type="PROSITE" id="PS51257">
    <property type="entry name" value="PROKAR_LIPOPROTEIN"/>
    <property type="match status" value="1"/>
</dbReference>
<sequence>MRIRMLSAMFFLACVLTTGCTTSKAPEPTAPVEQPATNMTPENFDKINIGMTYEDSVKTAGGEGKLVSESGTKGEPDFTVTYEYPVEGNANAKAKLTFRGNKLISKSKSGF</sequence>
<proteinExistence type="predicted"/>
<dbReference type="Gene3D" id="3.30.1450.10">
    <property type="match status" value="1"/>
</dbReference>
<feature type="chain" id="PRO_5020462090" description="DUF3862 domain-containing protein" evidence="3">
    <location>
        <begin position="26"/>
        <end position="111"/>
    </location>
</feature>
<evidence type="ECO:0000313" key="5">
    <source>
        <dbReference type="Proteomes" id="UP000295636"/>
    </source>
</evidence>
<dbReference type="OrthoDB" id="2665896at2"/>
<dbReference type="Proteomes" id="UP000295636">
    <property type="component" value="Unassembled WGS sequence"/>
</dbReference>
<evidence type="ECO:0000256" key="1">
    <source>
        <dbReference type="ARBA" id="ARBA00022729"/>
    </source>
</evidence>
<keyword evidence="1 3" id="KW-0732">Signal</keyword>
<feature type="signal peptide" evidence="3">
    <location>
        <begin position="1"/>
        <end position="25"/>
    </location>
</feature>
<protein>
    <recommendedName>
        <fullName evidence="6">DUF3862 domain-containing protein</fullName>
    </recommendedName>
</protein>
<accession>A0A4V2ZT67</accession>
<dbReference type="EMBL" id="SMRT01000009">
    <property type="protein sequence ID" value="TDF95904.1"/>
    <property type="molecule type" value="Genomic_DNA"/>
</dbReference>
<evidence type="ECO:0000256" key="3">
    <source>
        <dbReference type="SAM" id="SignalP"/>
    </source>
</evidence>
<keyword evidence="5" id="KW-1185">Reference proteome</keyword>
<evidence type="ECO:0000313" key="4">
    <source>
        <dbReference type="EMBL" id="TDF95904.1"/>
    </source>
</evidence>
<evidence type="ECO:0000256" key="2">
    <source>
        <dbReference type="SAM" id="MobiDB-lite"/>
    </source>
</evidence>